<dbReference type="Bgee" id="ENSELUG00000010311">
    <property type="expression patterns" value="Expressed in testis and 12 other cell types or tissues"/>
</dbReference>
<comment type="similarity">
    <text evidence="1">Belongs to the protein phosphatase inhibitor 1 family.</text>
</comment>
<dbReference type="GO" id="GO:0005737">
    <property type="term" value="C:cytoplasm"/>
    <property type="evidence" value="ECO:0007669"/>
    <property type="project" value="TreeGrafter"/>
</dbReference>
<keyword evidence="5" id="KW-1185">Reference proteome</keyword>
<proteinExistence type="inferred from homology"/>
<evidence type="ECO:0000313" key="4">
    <source>
        <dbReference type="Ensembl" id="ENSELUP00000009795.1"/>
    </source>
</evidence>
<dbReference type="Proteomes" id="UP000265140">
    <property type="component" value="Chromosome 16"/>
</dbReference>
<dbReference type="AlphaFoldDB" id="A0A3P8Y129"/>
<reference evidence="5" key="1">
    <citation type="journal article" date="2014" name="PLoS ONE">
        <title>The genome and linkage map of the northern pike (Esox lucius): conserved synteny revealed between the salmonid sister group and the Neoteleostei.</title>
        <authorList>
            <person name="Rondeau E.B."/>
            <person name="Minkley D.R."/>
            <person name="Leong J.S."/>
            <person name="Messmer A.M."/>
            <person name="Jantzen J.R."/>
            <person name="von Schalburg K.R."/>
            <person name="Lemon C."/>
            <person name="Bird N.H."/>
            <person name="Koop B.F."/>
        </authorList>
    </citation>
    <scope>NUCLEOTIDE SEQUENCE</scope>
</reference>
<evidence type="ECO:0000313" key="5">
    <source>
        <dbReference type="Proteomes" id="UP000265140"/>
    </source>
</evidence>
<reference evidence="4" key="4">
    <citation type="submission" date="2025-09" db="UniProtKB">
        <authorList>
            <consortium name="Ensembl"/>
        </authorList>
    </citation>
    <scope>IDENTIFICATION</scope>
</reference>
<gene>
    <name evidence="4" type="primary">PPP1R1C</name>
</gene>
<dbReference type="GO" id="GO:0004864">
    <property type="term" value="F:protein phosphatase inhibitor activity"/>
    <property type="evidence" value="ECO:0007669"/>
    <property type="project" value="UniProtKB-KW"/>
</dbReference>
<dbReference type="Ensembl" id="ENSELUT00000003252.3">
    <property type="protein sequence ID" value="ENSELUP00000009795.1"/>
    <property type="gene ID" value="ENSELUG00000010311.3"/>
</dbReference>
<organism evidence="4 5">
    <name type="scientific">Esox lucius</name>
    <name type="common">Northern pike</name>
    <dbReference type="NCBI Taxonomy" id="8010"/>
    <lineage>
        <taxon>Eukaryota</taxon>
        <taxon>Metazoa</taxon>
        <taxon>Chordata</taxon>
        <taxon>Craniata</taxon>
        <taxon>Vertebrata</taxon>
        <taxon>Euteleostomi</taxon>
        <taxon>Actinopterygii</taxon>
        <taxon>Neopterygii</taxon>
        <taxon>Teleostei</taxon>
        <taxon>Protacanthopterygii</taxon>
        <taxon>Esociformes</taxon>
        <taxon>Esocidae</taxon>
        <taxon>Esox</taxon>
    </lineage>
</organism>
<dbReference type="GO" id="GO:0035556">
    <property type="term" value="P:intracellular signal transduction"/>
    <property type="evidence" value="ECO:0007669"/>
    <property type="project" value="TreeGrafter"/>
</dbReference>
<dbReference type="InParanoid" id="A0A3P8Y129"/>
<reference evidence="4" key="2">
    <citation type="submission" date="2020-02" db="EMBL/GenBank/DDBJ databases">
        <title>Esox lucius (northern pike) genome, fEsoLuc1, primary haplotype.</title>
        <authorList>
            <person name="Myers G."/>
            <person name="Karagic N."/>
            <person name="Meyer A."/>
            <person name="Pippel M."/>
            <person name="Reichard M."/>
            <person name="Winkler S."/>
            <person name="Tracey A."/>
            <person name="Sims Y."/>
            <person name="Howe K."/>
            <person name="Rhie A."/>
            <person name="Formenti G."/>
            <person name="Durbin R."/>
            <person name="Fedrigo O."/>
            <person name="Jarvis E.D."/>
        </authorList>
    </citation>
    <scope>NUCLEOTIDE SEQUENCE [LARGE SCALE GENOMIC DNA]</scope>
</reference>
<dbReference type="GeneTree" id="ENSGT00940000160192"/>
<evidence type="ECO:0008006" key="6">
    <source>
        <dbReference type="Google" id="ProtNLM"/>
    </source>
</evidence>
<dbReference type="PANTHER" id="PTHR15417:SF5">
    <property type="entry name" value="PROTEIN PHOSPHATASE 1 REGULATORY SUBUNIT 1C"/>
    <property type="match status" value="1"/>
</dbReference>
<dbReference type="PANTHER" id="PTHR15417">
    <property type="entry name" value="PROTEIN PHOSPHATASE INHIBITOR AND DOPAMINE- AND CAMP-REGULATED NEURONAL PHOSPHOPROTEIN"/>
    <property type="match status" value="1"/>
</dbReference>
<protein>
    <recommendedName>
        <fullName evidence="6">Protein phosphatase 1 regulatory subunit 1C</fullName>
    </recommendedName>
</protein>
<name>A0A3P8Y129_ESOLU</name>
<keyword evidence="2" id="KW-0650">Protein phosphatase inhibitor</keyword>
<accession>A0A3P8Y129</accession>
<sequence>MESSMETNSPKKIQFAVPVFQSELDPQASEHIRKRRPTPATHVIYLPPDLTAADDRQTTSRHGGTQSAELAPAQRKHSVFTSPTMKDCCQGHREDRENRLHSQTDNLALAEQLSGALPQLTETLAPAEQLSGALPQPTDTPRRKDTPYQHLPPFTPGRLFTPSISGTSIYHCPISLGPLTLPTVAGLLDRVVLL</sequence>
<evidence type="ECO:0000256" key="2">
    <source>
        <dbReference type="ARBA" id="ARBA00023272"/>
    </source>
</evidence>
<dbReference type="Pfam" id="PF05395">
    <property type="entry name" value="DARPP-32"/>
    <property type="match status" value="1"/>
</dbReference>
<evidence type="ECO:0000256" key="3">
    <source>
        <dbReference type="SAM" id="MobiDB-lite"/>
    </source>
</evidence>
<reference evidence="4" key="3">
    <citation type="submission" date="2025-08" db="UniProtKB">
        <authorList>
            <consortium name="Ensembl"/>
        </authorList>
    </citation>
    <scope>IDENTIFICATION</scope>
</reference>
<feature type="region of interest" description="Disordered" evidence="3">
    <location>
        <begin position="49"/>
        <end position="85"/>
    </location>
</feature>
<dbReference type="InterPro" id="IPR008466">
    <property type="entry name" value="PPP1R1A/B/C"/>
</dbReference>
<feature type="region of interest" description="Disordered" evidence="3">
    <location>
        <begin position="128"/>
        <end position="157"/>
    </location>
</feature>
<evidence type="ECO:0000256" key="1">
    <source>
        <dbReference type="ARBA" id="ARBA00007775"/>
    </source>
</evidence>